<dbReference type="GO" id="GO:0003729">
    <property type="term" value="F:mRNA binding"/>
    <property type="evidence" value="ECO:0007669"/>
    <property type="project" value="TreeGrafter"/>
</dbReference>
<reference evidence="5" key="1">
    <citation type="submission" date="2021-02" db="EMBL/GenBank/DDBJ databases">
        <authorList>
            <person name="Nowell W R."/>
        </authorList>
    </citation>
    <scope>NUCLEOTIDE SEQUENCE</scope>
    <source>
        <strain evidence="5">Ploen Becks lab</strain>
    </source>
</reference>
<dbReference type="SMART" id="SM00386">
    <property type="entry name" value="HAT"/>
    <property type="match status" value="8"/>
</dbReference>
<dbReference type="EMBL" id="CAJNOC010004800">
    <property type="protein sequence ID" value="CAF1033907.1"/>
    <property type="molecule type" value="Genomic_DNA"/>
</dbReference>
<keyword evidence="2" id="KW-0677">Repeat</keyword>
<evidence type="ECO:0000256" key="2">
    <source>
        <dbReference type="ARBA" id="ARBA00022737"/>
    </source>
</evidence>
<dbReference type="OrthoDB" id="26282at2759"/>
<feature type="domain" description="Suppressor of forked" evidence="4">
    <location>
        <begin position="5"/>
        <end position="542"/>
    </location>
</feature>
<dbReference type="Gene3D" id="1.25.40.1040">
    <property type="match status" value="1"/>
</dbReference>
<dbReference type="GO" id="GO:0005634">
    <property type="term" value="C:nucleus"/>
    <property type="evidence" value="ECO:0007669"/>
    <property type="project" value="UniProtKB-SubCell"/>
</dbReference>
<gene>
    <name evidence="5" type="ORF">OXX778_LOCUS18010</name>
</gene>
<evidence type="ECO:0000313" key="6">
    <source>
        <dbReference type="Proteomes" id="UP000663879"/>
    </source>
</evidence>
<dbReference type="Pfam" id="PF05843">
    <property type="entry name" value="Suf"/>
    <property type="match status" value="1"/>
</dbReference>
<dbReference type="InterPro" id="IPR011990">
    <property type="entry name" value="TPR-like_helical_dom_sf"/>
</dbReference>
<comment type="subcellular location">
    <subcellularLocation>
        <location evidence="1">Nucleus</location>
    </subcellularLocation>
</comment>
<dbReference type="InterPro" id="IPR003107">
    <property type="entry name" value="HAT"/>
</dbReference>
<evidence type="ECO:0000259" key="4">
    <source>
        <dbReference type="Pfam" id="PF05843"/>
    </source>
</evidence>
<evidence type="ECO:0000256" key="1">
    <source>
        <dbReference type="ARBA" id="ARBA00004123"/>
    </source>
</evidence>
<sequence length="726" mass="84722">MSITIEKAREKISINPNSLDSWNILIKDAQERPIEEARLFFEQLVTQFPTCGKYWKAYIEEELLHKNFDQVEKLFERCLNNILSIDLWKCFLNYLKESKSHLEDFNKIMIQAYDSAVQKIGLDVMSFSVWLEYLNFLKSLDLNINNQNDKLTLYESVRRIYQMALENPIGNIDQIWKDYCAFETQVNPTNAKNLIDRASREFQNVKKVSKELESVTRPLDRNLPALNLEYPIDEEEDIRQLHAWKRFILWEKQNPLKLADHRAVMRRVIFAYEQSFLCMAYHSDLWHEAACYLINQKESLKQLGTLSDQVILEVTETAAVSLYERAINSFMKNNSLTHLAYTDFEESRGNIKKVYEIFEKYLAQERADQPTLVWIHYIFLVRRNEDIIAARKLFKRARQDSRINYHLFIANALLEYFHTKDKAVGFNIFHLGAKKFSHEPEYMLAFIKYMSHLNEDNNVRVLFERILSTDDIPAYKSNEIWSEFLKFECAVGDLASILKVDKKRLKVFESIQNNPLSDVTQSSLMIDRYKYLDLLPSNSNELKSMGYKNVRGQYNASSQATTMANLSAIFSNNVSISQAELAAVAANELKRSKYPIPDISQMMPFKPVRNILPGMMHSIAGGVFPFPPAVTELVKRLPPPNTYEGPFVIIDELIRKFQESEIVEDFQPLYIHINGEPIREFEHLISGPIISHKRAFANAGSDDEDTKKGKSMDIYKQRQYKKLIQK</sequence>
<dbReference type="SUPFAM" id="SSF48452">
    <property type="entry name" value="TPR-like"/>
    <property type="match status" value="1"/>
</dbReference>
<comment type="caution">
    <text evidence="5">The sequence shown here is derived from an EMBL/GenBank/DDBJ whole genome shotgun (WGS) entry which is preliminary data.</text>
</comment>
<evidence type="ECO:0000256" key="3">
    <source>
        <dbReference type="ARBA" id="ARBA00023242"/>
    </source>
</evidence>
<dbReference type="AlphaFoldDB" id="A0A814J826"/>
<protein>
    <recommendedName>
        <fullName evidence="4">Suppressor of forked domain-containing protein</fullName>
    </recommendedName>
</protein>
<dbReference type="PANTHER" id="PTHR19980:SF0">
    <property type="entry name" value="CLEAVAGE STIMULATION FACTOR SUBUNIT 3"/>
    <property type="match status" value="1"/>
</dbReference>
<dbReference type="InterPro" id="IPR008847">
    <property type="entry name" value="Suf"/>
</dbReference>
<organism evidence="5 6">
    <name type="scientific">Brachionus calyciflorus</name>
    <dbReference type="NCBI Taxonomy" id="104777"/>
    <lineage>
        <taxon>Eukaryota</taxon>
        <taxon>Metazoa</taxon>
        <taxon>Spiralia</taxon>
        <taxon>Gnathifera</taxon>
        <taxon>Rotifera</taxon>
        <taxon>Eurotatoria</taxon>
        <taxon>Monogononta</taxon>
        <taxon>Pseudotrocha</taxon>
        <taxon>Ploima</taxon>
        <taxon>Brachionidae</taxon>
        <taxon>Brachionus</taxon>
    </lineage>
</organism>
<dbReference type="PANTHER" id="PTHR19980">
    <property type="entry name" value="RNA CLEAVAGE STIMULATION FACTOR"/>
    <property type="match status" value="1"/>
</dbReference>
<dbReference type="GO" id="GO:0031124">
    <property type="term" value="P:mRNA 3'-end processing"/>
    <property type="evidence" value="ECO:0007669"/>
    <property type="project" value="InterPro"/>
</dbReference>
<dbReference type="Proteomes" id="UP000663879">
    <property type="component" value="Unassembled WGS sequence"/>
</dbReference>
<keyword evidence="3" id="KW-0539">Nucleus</keyword>
<name>A0A814J826_9BILA</name>
<accession>A0A814J826</accession>
<dbReference type="InterPro" id="IPR045243">
    <property type="entry name" value="Rna14-like"/>
</dbReference>
<proteinExistence type="predicted"/>
<keyword evidence="6" id="KW-1185">Reference proteome</keyword>
<evidence type="ECO:0000313" key="5">
    <source>
        <dbReference type="EMBL" id="CAF1033907.1"/>
    </source>
</evidence>